<sequence length="147" mass="15906">MGPAGYAREETVGTIYVARSKGLQTWGADVGLGKNLYAIGYVEDGAPEDLLAAGLAGEKDWVLVKTHQAADGTDEAALLERLGRKEKLVDPTYYPRIRGARGLVKVDPVKVENSMRIRKALETGQEPKDIKVKPADIAQYLINNALG</sequence>
<dbReference type="EMBL" id="AP007255">
    <property type="protein sequence ID" value="BAE49674.1"/>
    <property type="molecule type" value="Genomic_DNA"/>
</dbReference>
<accession>Q2W901</accession>
<evidence type="ECO:0000313" key="2">
    <source>
        <dbReference type="Proteomes" id="UP000007058"/>
    </source>
</evidence>
<dbReference type="Proteomes" id="UP000007058">
    <property type="component" value="Chromosome"/>
</dbReference>
<reference evidence="1 2" key="1">
    <citation type="journal article" date="2005" name="DNA Res.">
        <title>Complete genome sequence of the facultative anaerobic magnetotactic bacterium Magnetospirillum sp. strain AMB-1.</title>
        <authorList>
            <person name="Matsunaga T."/>
            <person name="Okamura Y."/>
            <person name="Fukuda Y."/>
            <person name="Wahyudi A.T."/>
            <person name="Murase Y."/>
            <person name="Takeyama H."/>
        </authorList>
    </citation>
    <scope>NUCLEOTIDE SEQUENCE [LARGE SCALE GENOMIC DNA]</scope>
    <source>
        <strain evidence="2">ATCC 700264 / AMB-1</strain>
    </source>
</reference>
<name>Q2W901_PARM1</name>
<proteinExistence type="predicted"/>
<evidence type="ECO:0000313" key="1">
    <source>
        <dbReference type="EMBL" id="BAE49674.1"/>
    </source>
</evidence>
<dbReference type="KEGG" id="mag:amb0870"/>
<protein>
    <submittedName>
        <fullName evidence="1">Uncharacterized protein</fullName>
    </submittedName>
</protein>
<dbReference type="HOGENOM" id="CLU_1871166_0_0_5"/>
<gene>
    <name evidence="1" type="ordered locus">amb0870</name>
</gene>
<dbReference type="AlphaFoldDB" id="Q2W901"/>
<keyword evidence="2" id="KW-1185">Reference proteome</keyword>
<organism evidence="1 2">
    <name type="scientific">Paramagnetospirillum magneticum (strain ATCC 700264 / AMB-1)</name>
    <name type="common">Magnetospirillum magneticum</name>
    <dbReference type="NCBI Taxonomy" id="342108"/>
    <lineage>
        <taxon>Bacteria</taxon>
        <taxon>Pseudomonadati</taxon>
        <taxon>Pseudomonadota</taxon>
        <taxon>Alphaproteobacteria</taxon>
        <taxon>Rhodospirillales</taxon>
        <taxon>Magnetospirillaceae</taxon>
        <taxon>Paramagnetospirillum</taxon>
    </lineage>
</organism>